<evidence type="ECO:0000313" key="3">
    <source>
        <dbReference type="EMBL" id="MBD0725338.1"/>
    </source>
</evidence>
<protein>
    <recommendedName>
        <fullName evidence="2">Uncharacterized protein YyaB-like PH domain-containing protein</fullName>
    </recommendedName>
</protein>
<keyword evidence="1" id="KW-0812">Transmembrane</keyword>
<reference evidence="3 4" key="1">
    <citation type="journal article" date="2020" name="Microbiol. Res.">
        <title>Flavobacterium pokkalii sp. nov., a novel plant growth promoting native rhizobacteria isolated from pokkali rice grown in coastal saline affected agricultural regions of southern India, Kerala.</title>
        <authorList>
            <person name="Menon R.R."/>
            <person name="Kumari S."/>
            <person name="Viver T."/>
            <person name="Rameshkumar N."/>
        </authorList>
    </citation>
    <scope>NUCLEOTIDE SEQUENCE [LARGE SCALE GENOMIC DNA]</scope>
    <source>
        <strain evidence="3 4">L1I52</strain>
    </source>
</reference>
<dbReference type="Proteomes" id="UP000661715">
    <property type="component" value="Unassembled WGS sequence"/>
</dbReference>
<feature type="transmembrane region" description="Helical" evidence="1">
    <location>
        <begin position="12"/>
        <end position="32"/>
    </location>
</feature>
<evidence type="ECO:0000259" key="2">
    <source>
        <dbReference type="Pfam" id="PF06713"/>
    </source>
</evidence>
<dbReference type="Pfam" id="PF06713">
    <property type="entry name" value="bPH_4"/>
    <property type="match status" value="1"/>
</dbReference>
<sequence>MTKRYPSKVSFGLLIFIFLSFFGQLIFNLINGQFDEKLLKVGIMLLVVFIFILHLFFKTEYIVSNGQLDVKCGFFSYGPISIEEIKEISKTRSIISSPAPSFDRIEIKYGKFDSIIISPKDKFGFAEELVKLNPKIKNNLVKK</sequence>
<comment type="caution">
    <text evidence="3">The sequence shown here is derived from an EMBL/GenBank/DDBJ whole genome shotgun (WGS) entry which is preliminary data.</text>
</comment>
<keyword evidence="4" id="KW-1185">Reference proteome</keyword>
<evidence type="ECO:0000256" key="1">
    <source>
        <dbReference type="SAM" id="Phobius"/>
    </source>
</evidence>
<name>A0ABR7URP2_9FLAO</name>
<proteinExistence type="predicted"/>
<feature type="transmembrane region" description="Helical" evidence="1">
    <location>
        <begin position="38"/>
        <end position="57"/>
    </location>
</feature>
<keyword evidence="1" id="KW-1133">Transmembrane helix</keyword>
<dbReference type="RefSeq" id="WP_238929387.1">
    <property type="nucleotide sequence ID" value="NZ_NASZ01000012.1"/>
</dbReference>
<dbReference type="InterPro" id="IPR009589">
    <property type="entry name" value="PH_YyaB-like"/>
</dbReference>
<gene>
    <name evidence="3" type="ORF">B6A10_09120</name>
</gene>
<evidence type="ECO:0000313" key="4">
    <source>
        <dbReference type="Proteomes" id="UP000661715"/>
    </source>
</evidence>
<dbReference type="EMBL" id="NASZ01000012">
    <property type="protein sequence ID" value="MBD0725338.1"/>
    <property type="molecule type" value="Genomic_DNA"/>
</dbReference>
<keyword evidence="1" id="KW-0472">Membrane</keyword>
<accession>A0ABR7URP2</accession>
<feature type="domain" description="Uncharacterized protein YyaB-like PH" evidence="2">
    <location>
        <begin position="59"/>
        <end position="133"/>
    </location>
</feature>
<organism evidence="3 4">
    <name type="scientific">Flavobacterium pokkalii</name>
    <dbReference type="NCBI Taxonomy" id="1940408"/>
    <lineage>
        <taxon>Bacteria</taxon>
        <taxon>Pseudomonadati</taxon>
        <taxon>Bacteroidota</taxon>
        <taxon>Flavobacteriia</taxon>
        <taxon>Flavobacteriales</taxon>
        <taxon>Flavobacteriaceae</taxon>
        <taxon>Flavobacterium</taxon>
    </lineage>
</organism>